<dbReference type="Proteomes" id="UP001367676">
    <property type="component" value="Unassembled WGS sequence"/>
</dbReference>
<dbReference type="GO" id="GO:0003723">
    <property type="term" value="F:RNA binding"/>
    <property type="evidence" value="ECO:0007669"/>
    <property type="project" value="TreeGrafter"/>
</dbReference>
<dbReference type="EMBL" id="JBBCAQ010000022">
    <property type="protein sequence ID" value="KAK7590932.1"/>
    <property type="molecule type" value="Genomic_DNA"/>
</dbReference>
<dbReference type="Pfam" id="PF08168">
    <property type="entry name" value="NOL11_N"/>
    <property type="match status" value="1"/>
</dbReference>
<proteinExistence type="predicted"/>
<evidence type="ECO:0000259" key="1">
    <source>
        <dbReference type="Pfam" id="PF08168"/>
    </source>
</evidence>
<evidence type="ECO:0000313" key="3">
    <source>
        <dbReference type="Proteomes" id="UP001367676"/>
    </source>
</evidence>
<sequence>MTKVLPCYSLCPLIEQKSFLGITSDVESDTVIVTTNSNIIGRYRISDPKEISSWNSKGSISCNTVYDSFDQQYVTIFNGNEIRKWARTDKSIDKIKKYKFSEKLHSLSISPENGRTVVIYEKGYVRYLNDAIESRKSNISSSWITDGEKISTFECVMISNQLIAVLLVQKSDRFRILGVSVNQMSLVFDLLVENSNQLLCGYCIVADKNCYFISLWSDGKLYRDCVYPYAASVPSNNIAILDDLNFEQPIVMKALSPYNVAICGSQDDGLLLLIFSIKYNSIQCKQFYENCSNPPQLWSINSKLFLIIGHNLVVIPYVQENRKLSTLIGSNHPVDENETCFLSESKICADSLPLLLEKNEDDKVREMLRSHYDIPDLVLLNTLMWSLKDIQSRSDILTMVLNEYCFNLTDISELRAVCSVDQSLFILEHVMNNLSADENHFKLLKWASLFVDAFYQQYVMSDDESILNKLSKYFSTLMKETDYINEYMQLSSILSCIQRKKVILTT</sequence>
<dbReference type="PANTHER" id="PTHR15633">
    <property type="entry name" value="NUCLEOLAR PROTEIN 11"/>
    <property type="match status" value="1"/>
</dbReference>
<dbReference type="InterPro" id="IPR012584">
    <property type="entry name" value="NOL11_N"/>
</dbReference>
<gene>
    <name evidence="2" type="ORF">V9T40_002545</name>
</gene>
<dbReference type="GO" id="GO:0005730">
    <property type="term" value="C:nucleolus"/>
    <property type="evidence" value="ECO:0007669"/>
    <property type="project" value="TreeGrafter"/>
</dbReference>
<accession>A0AAN9TGE7</accession>
<organism evidence="2 3">
    <name type="scientific">Parthenolecanium corni</name>
    <dbReference type="NCBI Taxonomy" id="536013"/>
    <lineage>
        <taxon>Eukaryota</taxon>
        <taxon>Metazoa</taxon>
        <taxon>Ecdysozoa</taxon>
        <taxon>Arthropoda</taxon>
        <taxon>Hexapoda</taxon>
        <taxon>Insecta</taxon>
        <taxon>Pterygota</taxon>
        <taxon>Neoptera</taxon>
        <taxon>Paraneoptera</taxon>
        <taxon>Hemiptera</taxon>
        <taxon>Sternorrhyncha</taxon>
        <taxon>Coccoidea</taxon>
        <taxon>Coccidae</taxon>
        <taxon>Parthenolecanium</taxon>
    </lineage>
</organism>
<reference evidence="2 3" key="1">
    <citation type="submission" date="2024-03" db="EMBL/GenBank/DDBJ databases">
        <title>Adaptation during the transition from Ophiocordyceps entomopathogen to insect associate is accompanied by gene loss and intensified selection.</title>
        <authorList>
            <person name="Ward C.M."/>
            <person name="Onetto C.A."/>
            <person name="Borneman A.R."/>
        </authorList>
    </citation>
    <scope>NUCLEOTIDE SEQUENCE [LARGE SCALE GENOMIC DNA]</scope>
    <source>
        <strain evidence="2">AWRI1</strain>
        <tissue evidence="2">Single Adult Female</tissue>
    </source>
</reference>
<feature type="domain" description="Nucleolar protein 11 N-terminal" evidence="1">
    <location>
        <begin position="1"/>
        <end position="317"/>
    </location>
</feature>
<dbReference type="SUPFAM" id="SSF101898">
    <property type="entry name" value="NHL repeat"/>
    <property type="match status" value="1"/>
</dbReference>
<evidence type="ECO:0000313" key="2">
    <source>
        <dbReference type="EMBL" id="KAK7590932.1"/>
    </source>
</evidence>
<keyword evidence="3" id="KW-1185">Reference proteome</keyword>
<comment type="caution">
    <text evidence="2">The sequence shown here is derived from an EMBL/GenBank/DDBJ whole genome shotgun (WGS) entry which is preliminary data.</text>
</comment>
<protein>
    <recommendedName>
        <fullName evidence="1">Nucleolar protein 11 N-terminal domain-containing protein</fullName>
    </recommendedName>
</protein>
<dbReference type="InterPro" id="IPR042859">
    <property type="entry name" value="NOL11"/>
</dbReference>
<dbReference type="AlphaFoldDB" id="A0AAN9TGE7"/>
<name>A0AAN9TGE7_9HEMI</name>
<dbReference type="GO" id="GO:0030490">
    <property type="term" value="P:maturation of SSU-rRNA"/>
    <property type="evidence" value="ECO:0007669"/>
    <property type="project" value="InterPro"/>
</dbReference>
<dbReference type="PANTHER" id="PTHR15633:SF2">
    <property type="entry name" value="NUCLEOLAR PROTEIN 11"/>
    <property type="match status" value="1"/>
</dbReference>